<name>A0A444J993_9BACT</name>
<dbReference type="Proteomes" id="UP000288892">
    <property type="component" value="Unassembled WGS sequence"/>
</dbReference>
<proteinExistence type="predicted"/>
<keyword evidence="2" id="KW-1185">Reference proteome</keyword>
<gene>
    <name evidence="1" type="ORF">VU01_14692</name>
</gene>
<evidence type="ECO:0000313" key="1">
    <source>
        <dbReference type="EMBL" id="RWX49630.1"/>
    </source>
</evidence>
<dbReference type="EMBL" id="MTKS01000469">
    <property type="protein sequence ID" value="RWX49630.1"/>
    <property type="molecule type" value="Genomic_DNA"/>
</dbReference>
<reference evidence="1 2" key="1">
    <citation type="submission" date="2017-01" db="EMBL/GenBank/DDBJ databases">
        <title>The cable genome- insights into the physiology and evolution of filamentous bacteria capable of sulfide oxidation via long distance electron transfer.</title>
        <authorList>
            <person name="Schreiber L."/>
            <person name="Bjerg J.T."/>
            <person name="Boggild A."/>
            <person name="Van De Vossenberg J."/>
            <person name="Meysman F."/>
            <person name="Nielsen L.P."/>
            <person name="Schramm A."/>
            <person name="Kjeldsen K.U."/>
        </authorList>
    </citation>
    <scope>NUCLEOTIDE SEQUENCE [LARGE SCALE GENOMIC DNA]</scope>
    <source>
        <strain evidence="1">A5</strain>
    </source>
</reference>
<dbReference type="AlphaFoldDB" id="A0A444J993"/>
<organism evidence="1 2">
    <name type="scientific">Candidatus Electrothrix marina</name>
    <dbReference type="NCBI Taxonomy" id="1859130"/>
    <lineage>
        <taxon>Bacteria</taxon>
        <taxon>Pseudomonadati</taxon>
        <taxon>Thermodesulfobacteriota</taxon>
        <taxon>Desulfobulbia</taxon>
        <taxon>Desulfobulbales</taxon>
        <taxon>Desulfobulbaceae</taxon>
        <taxon>Candidatus Electrothrix</taxon>
    </lineage>
</organism>
<comment type="caution">
    <text evidence="1">The sequence shown here is derived from an EMBL/GenBank/DDBJ whole genome shotgun (WGS) entry which is preliminary data.</text>
</comment>
<accession>A0A444J993</accession>
<evidence type="ECO:0000313" key="2">
    <source>
        <dbReference type="Proteomes" id="UP000288892"/>
    </source>
</evidence>
<feature type="non-terminal residue" evidence="1">
    <location>
        <position position="68"/>
    </location>
</feature>
<protein>
    <submittedName>
        <fullName evidence="1">Uncharacterized protein</fullName>
    </submittedName>
</protein>
<sequence>MREQQSSRTREKKLFIGIFLRLGSEFIESSFFLRILHQLIIDRILKGLPAGLDNIERNPTVPHWLSAS</sequence>